<dbReference type="PANTHER" id="PTHR30627">
    <property type="entry name" value="PEPTIDOGLYCAN D,D-TRANSPEPTIDASE"/>
    <property type="match status" value="1"/>
</dbReference>
<dbReference type="PANTHER" id="PTHR30627:SF1">
    <property type="entry name" value="PEPTIDOGLYCAN D,D-TRANSPEPTIDASE FTSI"/>
    <property type="match status" value="1"/>
</dbReference>
<evidence type="ECO:0000313" key="7">
    <source>
        <dbReference type="EMBL" id="GAU07816.1"/>
    </source>
</evidence>
<protein>
    <recommendedName>
        <fullName evidence="9">Penicillin-binding protein</fullName>
    </recommendedName>
</protein>
<dbReference type="Proteomes" id="UP000095200">
    <property type="component" value="Unassembled WGS sequence"/>
</dbReference>
<dbReference type="EMBL" id="BDFE01000008">
    <property type="protein sequence ID" value="GAU07816.1"/>
    <property type="molecule type" value="Genomic_DNA"/>
</dbReference>
<feature type="compositionally biased region" description="Polar residues" evidence="4">
    <location>
        <begin position="626"/>
        <end position="636"/>
    </location>
</feature>
<dbReference type="SUPFAM" id="SSF54184">
    <property type="entry name" value="Penicillin-binding protein 2x (pbp-2x), c-terminal domain"/>
    <property type="match status" value="1"/>
</dbReference>
<evidence type="ECO:0008006" key="9">
    <source>
        <dbReference type="Google" id="ProtNLM"/>
    </source>
</evidence>
<keyword evidence="3" id="KW-0472">Membrane</keyword>
<dbReference type="Gene3D" id="3.30.450.330">
    <property type="match status" value="1"/>
</dbReference>
<accession>A0A194AFE9</accession>
<feature type="region of interest" description="Disordered" evidence="4">
    <location>
        <begin position="621"/>
        <end position="653"/>
    </location>
</feature>
<keyword evidence="2" id="KW-0378">Hydrolase</keyword>
<dbReference type="Gene3D" id="3.40.710.10">
    <property type="entry name" value="DD-peptidase/beta-lactamase superfamily"/>
    <property type="match status" value="1"/>
</dbReference>
<evidence type="ECO:0000256" key="1">
    <source>
        <dbReference type="ARBA" id="ARBA00004370"/>
    </source>
</evidence>
<dbReference type="InterPro" id="IPR036138">
    <property type="entry name" value="PBP_dimer_sf"/>
</dbReference>
<dbReference type="AlphaFoldDB" id="A0A194AFE9"/>
<feature type="domain" description="Penicillin-binding protein transpeptidase" evidence="5">
    <location>
        <begin position="246"/>
        <end position="541"/>
    </location>
</feature>
<dbReference type="Gene3D" id="3.90.1310.10">
    <property type="entry name" value="Penicillin-binding protein 2a (Domain 2)"/>
    <property type="match status" value="1"/>
</dbReference>
<feature type="domain" description="Penicillin-binding protein dimerisation" evidence="6">
    <location>
        <begin position="61"/>
        <end position="202"/>
    </location>
</feature>
<comment type="subcellular location">
    <subcellularLocation>
        <location evidence="1">Membrane</location>
    </subcellularLocation>
</comment>
<keyword evidence="8" id="KW-1185">Reference proteome</keyword>
<comment type="caution">
    <text evidence="7">The sequence shown here is derived from an EMBL/GenBank/DDBJ whole genome shotgun (WGS) entry which is preliminary data.</text>
</comment>
<evidence type="ECO:0000313" key="8">
    <source>
        <dbReference type="Proteomes" id="UP000095200"/>
    </source>
</evidence>
<evidence type="ECO:0000256" key="4">
    <source>
        <dbReference type="SAM" id="MobiDB-lite"/>
    </source>
</evidence>
<keyword evidence="2" id="KW-0645">Protease</keyword>
<dbReference type="InterPro" id="IPR005311">
    <property type="entry name" value="PBP_dimer"/>
</dbReference>
<dbReference type="RefSeq" id="WP_176724143.1">
    <property type="nucleotide sequence ID" value="NZ_BDFE01000008.1"/>
</dbReference>
<sequence length="653" mass="72288">MARKGRTSSEVWSGRKIVMLAVVFTLGLLAIWCRAYYVQIVSGHALVERAKQQYWASRQLQGERGAIVDRQGRLLAKSVSTYSVFINPAHIRDKRKTVTTLHKIVGGSKKRLNRLVREKSSFVWVARQIGDRQIAQLRKADLPGVYLKKEWMRLYPQGHVAAQLLGFVGIDGKGLEGLERSLDDVLSGSSARQRVQRDAAGAHLYSGRAQNNVDGATVSLTIDSVIQSVAEDALAESVVTFHGKTGVCLVVEVPTGDILAWAHYPFFDPNQYAKSNARVWKNRMCLDLVEPGSTFKPFVVAAALQHSVCTPDSRFFCEQGEWRIGRNRIRDTHAYETLRVDEIMRYSSNIGMSKIGLALGPERLYRQLRRFGFLGTTDVRVPGEAKGLIRPPQTWTKFDLAAASFGQGVAITPLQLARGYLVLANKGKMRPLRIVRGIDKAPSTRQVVRRDVAEAVLRMLRDVVEDDGTGKLARIPGVEVGGKTGTAQKPTPKGGYGDHFLASFVGFIPALEPKYLILVMVDEPHPQHYGGVVSAPVFKKVGMKLLAYRGEAPLQERTMPVAGETVRDVSIKSPVQRGLNREQATDDKVPDLCGAYLRHAVATMARHGVVPQIMGKGTVVRRQQPKPGSSWNQSKAGSWKLWVTTKRSKDPCR</sequence>
<dbReference type="InterPro" id="IPR050515">
    <property type="entry name" value="Beta-lactam/transpept"/>
</dbReference>
<evidence type="ECO:0000259" key="5">
    <source>
        <dbReference type="Pfam" id="PF00905"/>
    </source>
</evidence>
<dbReference type="GO" id="GO:0071555">
    <property type="term" value="P:cell wall organization"/>
    <property type="evidence" value="ECO:0007669"/>
    <property type="project" value="TreeGrafter"/>
</dbReference>
<organism evidence="7 8">
    <name type="scientific">Desulfoplanes formicivorans</name>
    <dbReference type="NCBI Taxonomy" id="1592317"/>
    <lineage>
        <taxon>Bacteria</taxon>
        <taxon>Pseudomonadati</taxon>
        <taxon>Thermodesulfobacteriota</taxon>
        <taxon>Desulfovibrionia</taxon>
        <taxon>Desulfovibrionales</taxon>
        <taxon>Desulfoplanaceae</taxon>
        <taxon>Desulfoplanes</taxon>
    </lineage>
</organism>
<dbReference type="GO" id="GO:0005886">
    <property type="term" value="C:plasma membrane"/>
    <property type="evidence" value="ECO:0007669"/>
    <property type="project" value="TreeGrafter"/>
</dbReference>
<dbReference type="SUPFAM" id="SSF56519">
    <property type="entry name" value="Penicillin binding protein dimerisation domain"/>
    <property type="match status" value="1"/>
</dbReference>
<proteinExistence type="predicted"/>
<dbReference type="InterPro" id="IPR001460">
    <property type="entry name" value="PCN-bd_Tpept"/>
</dbReference>
<dbReference type="Pfam" id="PF03717">
    <property type="entry name" value="PBP_dimer"/>
    <property type="match status" value="1"/>
</dbReference>
<reference evidence="8" key="1">
    <citation type="submission" date="2016-06" db="EMBL/GenBank/DDBJ databases">
        <title>Draft genome sequence of Desulfoplanes formicivorans strain Pf12B.</title>
        <authorList>
            <person name="Watanabe M."/>
            <person name="Kojima H."/>
            <person name="Fukui M."/>
        </authorList>
    </citation>
    <scope>NUCLEOTIDE SEQUENCE [LARGE SCALE GENOMIC DNA]</scope>
    <source>
        <strain evidence="8">Pf12B</strain>
    </source>
</reference>
<gene>
    <name evidence="7" type="ORF">DPF_0515</name>
</gene>
<dbReference type="SUPFAM" id="SSF56601">
    <property type="entry name" value="beta-lactamase/transpeptidase-like"/>
    <property type="match status" value="1"/>
</dbReference>
<dbReference type="GO" id="GO:0008658">
    <property type="term" value="F:penicillin binding"/>
    <property type="evidence" value="ECO:0007669"/>
    <property type="project" value="InterPro"/>
</dbReference>
<name>A0A194AFE9_9BACT</name>
<dbReference type="GO" id="GO:0004180">
    <property type="term" value="F:carboxypeptidase activity"/>
    <property type="evidence" value="ECO:0007669"/>
    <property type="project" value="UniProtKB-KW"/>
</dbReference>
<evidence type="ECO:0000259" key="6">
    <source>
        <dbReference type="Pfam" id="PF03717"/>
    </source>
</evidence>
<dbReference type="InterPro" id="IPR012338">
    <property type="entry name" value="Beta-lactam/transpept-like"/>
</dbReference>
<keyword evidence="2" id="KW-0121">Carboxypeptidase</keyword>
<dbReference type="Pfam" id="PF00905">
    <property type="entry name" value="Transpeptidase"/>
    <property type="match status" value="1"/>
</dbReference>
<evidence type="ECO:0000256" key="3">
    <source>
        <dbReference type="ARBA" id="ARBA00023136"/>
    </source>
</evidence>
<evidence type="ECO:0000256" key="2">
    <source>
        <dbReference type="ARBA" id="ARBA00022645"/>
    </source>
</evidence>
<dbReference type="STRING" id="1592317.DPF_0515"/>